<dbReference type="EMBL" id="JAINUG010000125">
    <property type="protein sequence ID" value="KAJ8394547.1"/>
    <property type="molecule type" value="Genomic_DNA"/>
</dbReference>
<dbReference type="AlphaFoldDB" id="A0AAD7S245"/>
<feature type="domain" description="PDZ" evidence="3">
    <location>
        <begin position="86"/>
        <end position="175"/>
    </location>
</feature>
<dbReference type="Proteomes" id="UP001221898">
    <property type="component" value="Unassembled WGS sequence"/>
</dbReference>
<dbReference type="PANTHER" id="PTHR15963">
    <property type="entry name" value="GENERAL RECEPTOR FOR PHOSPHOINOSITIDES 1-ASSOCIATED SCAFFOLD PROTEIN-RELATED"/>
    <property type="match status" value="1"/>
</dbReference>
<keyword evidence="2" id="KW-0963">Cytoplasm</keyword>
<reference evidence="4" key="1">
    <citation type="journal article" date="2023" name="Science">
        <title>Genome structures resolve the early diversification of teleost fishes.</title>
        <authorList>
            <person name="Parey E."/>
            <person name="Louis A."/>
            <person name="Montfort J."/>
            <person name="Bouchez O."/>
            <person name="Roques C."/>
            <person name="Iampietro C."/>
            <person name="Lluch J."/>
            <person name="Castinel A."/>
            <person name="Donnadieu C."/>
            <person name="Desvignes T."/>
            <person name="Floi Bucao C."/>
            <person name="Jouanno E."/>
            <person name="Wen M."/>
            <person name="Mejri S."/>
            <person name="Dirks R."/>
            <person name="Jansen H."/>
            <person name="Henkel C."/>
            <person name="Chen W.J."/>
            <person name="Zahm M."/>
            <person name="Cabau C."/>
            <person name="Klopp C."/>
            <person name="Thompson A.W."/>
            <person name="Robinson-Rechavi M."/>
            <person name="Braasch I."/>
            <person name="Lecointre G."/>
            <person name="Bobe J."/>
            <person name="Postlethwait J.H."/>
            <person name="Berthelot C."/>
            <person name="Roest Crollius H."/>
            <person name="Guiguen Y."/>
        </authorList>
    </citation>
    <scope>NUCLEOTIDE SEQUENCE</scope>
    <source>
        <strain evidence="4">NC1722</strain>
    </source>
</reference>
<dbReference type="CDD" id="cd06713">
    <property type="entry name" value="PDZ_tamalin_CYTIP-like"/>
    <property type="match status" value="1"/>
</dbReference>
<protein>
    <recommendedName>
        <fullName evidence="3">PDZ domain-containing protein</fullName>
    </recommendedName>
</protein>
<dbReference type="SMART" id="SM00228">
    <property type="entry name" value="PDZ"/>
    <property type="match status" value="1"/>
</dbReference>
<evidence type="ECO:0000259" key="3">
    <source>
        <dbReference type="PROSITE" id="PS50106"/>
    </source>
</evidence>
<dbReference type="PROSITE" id="PS50106">
    <property type="entry name" value="PDZ"/>
    <property type="match status" value="1"/>
</dbReference>
<organism evidence="4 5">
    <name type="scientific">Aldrovandia affinis</name>
    <dbReference type="NCBI Taxonomy" id="143900"/>
    <lineage>
        <taxon>Eukaryota</taxon>
        <taxon>Metazoa</taxon>
        <taxon>Chordata</taxon>
        <taxon>Craniata</taxon>
        <taxon>Vertebrata</taxon>
        <taxon>Euteleostomi</taxon>
        <taxon>Actinopterygii</taxon>
        <taxon>Neopterygii</taxon>
        <taxon>Teleostei</taxon>
        <taxon>Notacanthiformes</taxon>
        <taxon>Halosauridae</taxon>
        <taxon>Aldrovandia</taxon>
    </lineage>
</organism>
<dbReference type="Pfam" id="PF00595">
    <property type="entry name" value="PDZ"/>
    <property type="match status" value="1"/>
</dbReference>
<dbReference type="Gene3D" id="2.30.42.10">
    <property type="match status" value="1"/>
</dbReference>
<comment type="subcellular location">
    <subcellularLocation>
        <location evidence="1">Cytoplasm</location>
    </subcellularLocation>
</comment>
<evidence type="ECO:0000256" key="2">
    <source>
        <dbReference type="ARBA" id="ARBA00022490"/>
    </source>
</evidence>
<sequence>MTAVISTMSFKGLLRRNSHNNYILEGSLRNEGSLWQRRSLNGERSSSSKHQHNLVTSLATLPRGQRQVMRSRSNSLVDYTDPQRITVVLEKQDNETFGFEVQTYGLQQKDSSAVEMCTFVCKVQEHSPAETAGLAPGDIIVTINGVCTEGSTHQRIVGLIRESTNVLTMETVSGAAVKRIELEKKLKLLKQRLRAKWVELQRVTLQEQRLACGDMNVCSPHLSLDSPMSLASPAGHVSLRFSSDSSRSRSVASDNGEDGALPCVFDEPGPFSPCLEAAGDAGCFFPWDLNSQTSLARTRTSSLAGSSGSLSPSWDATGACSLFGTLPRKGRRGSVRKRIMKFIPGLNRPVEEEENI</sequence>
<evidence type="ECO:0000313" key="4">
    <source>
        <dbReference type="EMBL" id="KAJ8394547.1"/>
    </source>
</evidence>
<dbReference type="InterPro" id="IPR001478">
    <property type="entry name" value="PDZ"/>
</dbReference>
<keyword evidence="5" id="KW-1185">Reference proteome</keyword>
<name>A0AAD7S245_9TELE</name>
<comment type="caution">
    <text evidence="4">The sequence shown here is derived from an EMBL/GenBank/DDBJ whole genome shotgun (WGS) entry which is preliminary data.</text>
</comment>
<proteinExistence type="predicted"/>
<accession>A0AAD7S245</accession>
<dbReference type="InterPro" id="IPR052122">
    <property type="entry name" value="Intracell_Traff_Signaling_Reg"/>
</dbReference>
<dbReference type="SUPFAM" id="SSF50156">
    <property type="entry name" value="PDZ domain-like"/>
    <property type="match status" value="1"/>
</dbReference>
<evidence type="ECO:0000313" key="5">
    <source>
        <dbReference type="Proteomes" id="UP001221898"/>
    </source>
</evidence>
<gene>
    <name evidence="4" type="ORF">AAFF_G00045570</name>
</gene>
<dbReference type="InterPro" id="IPR036034">
    <property type="entry name" value="PDZ_sf"/>
</dbReference>
<evidence type="ECO:0000256" key="1">
    <source>
        <dbReference type="ARBA" id="ARBA00004496"/>
    </source>
</evidence>
<dbReference type="GO" id="GO:0005737">
    <property type="term" value="C:cytoplasm"/>
    <property type="evidence" value="ECO:0007669"/>
    <property type="project" value="UniProtKB-SubCell"/>
</dbReference>
<dbReference type="PANTHER" id="PTHR15963:SF1">
    <property type="entry name" value="CYTOHESIN-INTERACTING PROTEIN"/>
    <property type="match status" value="1"/>
</dbReference>